<keyword evidence="6" id="KW-1185">Reference proteome</keyword>
<dbReference type="PROSITE" id="PS51450">
    <property type="entry name" value="LRR"/>
    <property type="match status" value="1"/>
</dbReference>
<keyword evidence="1" id="KW-0433">Leucine-rich repeat</keyword>
<dbReference type="VEuPathDB" id="AmoebaDB:EDI_144480"/>
<feature type="region of interest" description="Disordered" evidence="3">
    <location>
        <begin position="313"/>
        <end position="337"/>
    </location>
</feature>
<dbReference type="eggNOG" id="KOG0619">
    <property type="taxonomic scope" value="Eukaryota"/>
</dbReference>
<evidence type="ECO:0000313" key="5">
    <source>
        <dbReference type="EMBL" id="EDR24418.1"/>
    </source>
</evidence>
<sequence>MEDNEQRAINYYEVLEISKTANANEIKKAFYKMSLKYHPDKHPDDKESLEKFHQVQQAYKVLQDPSKRYIYDEFGTKSRKEINEECEEVDGKDEGELTIEAIVSAMKAMGMSVDEQEAEHILANTNFQVNDRTIRKGGLRDELIRAEKEGVTAIDLSKLVIRSIKDDCIGHMKKLTSINFSTNSIRSLPESFGILTQLKKLNLSDNKFTEIPACIFKLTNLEIFEMERNEITEVTDEIFQLENLRRLNLFSNKIRNVPIRLCFDLKKIQSIDISCNNIHEYPQGKEGIDLITDADIKTGAQQGSLVAQYFASLDKKPRQKKEKTEKRQEKEKKKSKK</sequence>
<dbReference type="OrthoDB" id="10250354at2759"/>
<dbReference type="KEGG" id="edi:EDI_144480"/>
<dbReference type="GO" id="GO:0005737">
    <property type="term" value="C:cytoplasm"/>
    <property type="evidence" value="ECO:0007669"/>
    <property type="project" value="TreeGrafter"/>
</dbReference>
<dbReference type="EC" id="3.1.3.16" evidence="5"/>
<evidence type="ECO:0000256" key="1">
    <source>
        <dbReference type="ARBA" id="ARBA00022614"/>
    </source>
</evidence>
<dbReference type="eggNOG" id="KOG0714">
    <property type="taxonomic scope" value="Eukaryota"/>
</dbReference>
<accession>B0EM24</accession>
<dbReference type="Gene3D" id="3.80.10.10">
    <property type="entry name" value="Ribonuclease Inhibitor"/>
    <property type="match status" value="1"/>
</dbReference>
<dbReference type="GeneID" id="5884333"/>
<dbReference type="InterPro" id="IPR001611">
    <property type="entry name" value="Leu-rich_rpt"/>
</dbReference>
<dbReference type="PROSITE" id="PS50076">
    <property type="entry name" value="DNAJ_2"/>
    <property type="match status" value="1"/>
</dbReference>
<dbReference type="PRINTS" id="PR00625">
    <property type="entry name" value="JDOMAIN"/>
</dbReference>
<dbReference type="SUPFAM" id="SSF52058">
    <property type="entry name" value="L domain-like"/>
    <property type="match status" value="1"/>
</dbReference>
<protein>
    <submittedName>
        <fullName evidence="5">Leucine-rich repeat-containing protein, putative</fullName>
        <ecNumber evidence="5">3.1.3.16</ecNumber>
    </submittedName>
</protein>
<dbReference type="Pfam" id="PF13855">
    <property type="entry name" value="LRR_8"/>
    <property type="match status" value="1"/>
</dbReference>
<feature type="compositionally biased region" description="Basic and acidic residues" evidence="3">
    <location>
        <begin position="322"/>
        <end position="337"/>
    </location>
</feature>
<gene>
    <name evidence="5" type="ORF">EDI_144480</name>
</gene>
<name>B0EM24_ENTDS</name>
<organism evidence="6">
    <name type="scientific">Entamoeba dispar (strain ATCC PRA-260 / SAW760)</name>
    <dbReference type="NCBI Taxonomy" id="370354"/>
    <lineage>
        <taxon>Eukaryota</taxon>
        <taxon>Amoebozoa</taxon>
        <taxon>Evosea</taxon>
        <taxon>Archamoebae</taxon>
        <taxon>Mastigamoebida</taxon>
        <taxon>Entamoebidae</taxon>
        <taxon>Entamoeba</taxon>
    </lineage>
</organism>
<dbReference type="CDD" id="cd06257">
    <property type="entry name" value="DnaJ"/>
    <property type="match status" value="1"/>
</dbReference>
<dbReference type="PANTHER" id="PTHR48051:SF1">
    <property type="entry name" value="RAS SUPPRESSOR PROTEIN 1"/>
    <property type="match status" value="1"/>
</dbReference>
<keyword evidence="2" id="KW-0677">Repeat</keyword>
<dbReference type="Proteomes" id="UP000008076">
    <property type="component" value="Unassembled WGS sequence"/>
</dbReference>
<dbReference type="AlphaFoldDB" id="B0EM24"/>
<dbReference type="InterPro" id="IPR032675">
    <property type="entry name" value="LRR_dom_sf"/>
</dbReference>
<dbReference type="EMBL" id="DS549954">
    <property type="protein sequence ID" value="EDR24418.1"/>
    <property type="molecule type" value="Genomic_DNA"/>
</dbReference>
<reference evidence="6" key="1">
    <citation type="submission" date="2007-12" db="EMBL/GenBank/DDBJ databases">
        <title>Annotation of Entamoeba dispar SAW760.</title>
        <authorList>
            <person name="Lorenzi H."/>
            <person name="Inman J."/>
            <person name="Schobel S."/>
            <person name="Amedeo P."/>
            <person name="Caler E."/>
        </authorList>
    </citation>
    <scope>NUCLEOTIDE SEQUENCE [LARGE SCALE GENOMIC DNA]</scope>
    <source>
        <strain evidence="6">ATCC PRA-260 / SAW760</strain>
    </source>
</reference>
<dbReference type="Pfam" id="PF00226">
    <property type="entry name" value="DnaJ"/>
    <property type="match status" value="1"/>
</dbReference>
<evidence type="ECO:0000313" key="6">
    <source>
        <dbReference type="Proteomes" id="UP000008076"/>
    </source>
</evidence>
<dbReference type="Gene3D" id="1.10.287.110">
    <property type="entry name" value="DnaJ domain"/>
    <property type="match status" value="1"/>
</dbReference>
<dbReference type="PANTHER" id="PTHR48051">
    <property type="match status" value="1"/>
</dbReference>
<evidence type="ECO:0000259" key="4">
    <source>
        <dbReference type="PROSITE" id="PS50076"/>
    </source>
</evidence>
<dbReference type="InterPro" id="IPR050216">
    <property type="entry name" value="LRR_domain-containing"/>
</dbReference>
<dbReference type="OMA" id="HQVQQAY"/>
<evidence type="ECO:0000256" key="2">
    <source>
        <dbReference type="ARBA" id="ARBA00022737"/>
    </source>
</evidence>
<keyword evidence="5" id="KW-0378">Hydrolase</keyword>
<dbReference type="InterPro" id="IPR036869">
    <property type="entry name" value="J_dom_sf"/>
</dbReference>
<dbReference type="GO" id="GO:0004722">
    <property type="term" value="F:protein serine/threonine phosphatase activity"/>
    <property type="evidence" value="ECO:0007669"/>
    <property type="project" value="UniProtKB-EC"/>
</dbReference>
<evidence type="ECO:0000256" key="3">
    <source>
        <dbReference type="SAM" id="MobiDB-lite"/>
    </source>
</evidence>
<dbReference type="SMART" id="SM00271">
    <property type="entry name" value="DnaJ"/>
    <property type="match status" value="1"/>
</dbReference>
<dbReference type="FunFam" id="3.80.10.10:FF:000991">
    <property type="entry name" value="DnaJ family protein"/>
    <property type="match status" value="1"/>
</dbReference>
<dbReference type="SMART" id="SM00369">
    <property type="entry name" value="LRR_TYP"/>
    <property type="match status" value="3"/>
</dbReference>
<feature type="domain" description="J" evidence="4">
    <location>
        <begin position="10"/>
        <end position="75"/>
    </location>
</feature>
<proteinExistence type="predicted"/>
<dbReference type="InterPro" id="IPR001623">
    <property type="entry name" value="DnaJ_domain"/>
</dbReference>
<dbReference type="SUPFAM" id="SSF46565">
    <property type="entry name" value="Chaperone J-domain"/>
    <property type="match status" value="1"/>
</dbReference>
<dbReference type="RefSeq" id="XP_001739204.1">
    <property type="nucleotide sequence ID" value="XM_001739152.1"/>
</dbReference>
<dbReference type="InterPro" id="IPR003591">
    <property type="entry name" value="Leu-rich_rpt_typical-subtyp"/>
</dbReference>